<dbReference type="AlphaFoldDB" id="A0A7X8YGE7"/>
<dbReference type="PROSITE" id="PS00455">
    <property type="entry name" value="AMP_BINDING"/>
    <property type="match status" value="1"/>
</dbReference>
<dbReference type="Proteomes" id="UP000535589">
    <property type="component" value="Unassembled WGS sequence"/>
</dbReference>
<dbReference type="PANTHER" id="PTHR43347:SF3">
    <property type="entry name" value="ACYL-COA SYNTHETASE SHORT-CHAIN FAMILY MEMBER 3, MITOCHONDRIAL"/>
    <property type="match status" value="1"/>
</dbReference>
<dbReference type="InterPro" id="IPR000873">
    <property type="entry name" value="AMP-dep_synth/lig_dom"/>
</dbReference>
<protein>
    <submittedName>
        <fullName evidence="5">Propionyl-CoA synthetase</fullName>
    </submittedName>
</protein>
<dbReference type="FunFam" id="3.30.300.30:FF:000017">
    <property type="entry name" value="Acyl-CoA synthetase short-chain family member 3"/>
    <property type="match status" value="1"/>
</dbReference>
<dbReference type="PANTHER" id="PTHR43347">
    <property type="entry name" value="ACYL-COA SYNTHETASE"/>
    <property type="match status" value="1"/>
</dbReference>
<dbReference type="CDD" id="cd05967">
    <property type="entry name" value="PrpE"/>
    <property type="match status" value="1"/>
</dbReference>
<feature type="domain" description="Acetyl-coenzyme A synthetase N-terminal" evidence="4">
    <location>
        <begin position="11"/>
        <end position="63"/>
    </location>
</feature>
<dbReference type="InterPro" id="IPR020845">
    <property type="entry name" value="AMP-binding_CS"/>
</dbReference>
<dbReference type="InterPro" id="IPR045851">
    <property type="entry name" value="AMP-bd_C_sf"/>
</dbReference>
<dbReference type="InterPro" id="IPR042099">
    <property type="entry name" value="ANL_N_sf"/>
</dbReference>
<evidence type="ECO:0000259" key="2">
    <source>
        <dbReference type="Pfam" id="PF00501"/>
    </source>
</evidence>
<organism evidence="5 6">
    <name type="scientific">Vibrio agarilyticus</name>
    <dbReference type="NCBI Taxonomy" id="2726741"/>
    <lineage>
        <taxon>Bacteria</taxon>
        <taxon>Pseudomonadati</taxon>
        <taxon>Pseudomonadota</taxon>
        <taxon>Gammaproteobacteria</taxon>
        <taxon>Vibrionales</taxon>
        <taxon>Vibrionaceae</taxon>
        <taxon>Vibrio</taxon>
    </lineage>
</organism>
<gene>
    <name evidence="5" type="ORF">HGP28_06790</name>
</gene>
<proteinExistence type="inferred from homology"/>
<dbReference type="InterPro" id="IPR025110">
    <property type="entry name" value="AMP-bd_C"/>
</dbReference>
<evidence type="ECO:0000259" key="4">
    <source>
        <dbReference type="Pfam" id="PF16177"/>
    </source>
</evidence>
<dbReference type="GO" id="GO:0050218">
    <property type="term" value="F:propionate-CoA ligase activity"/>
    <property type="evidence" value="ECO:0007669"/>
    <property type="project" value="TreeGrafter"/>
</dbReference>
<dbReference type="Gene3D" id="3.30.300.30">
    <property type="match status" value="1"/>
</dbReference>
<evidence type="ECO:0000313" key="6">
    <source>
        <dbReference type="Proteomes" id="UP000535589"/>
    </source>
</evidence>
<evidence type="ECO:0000256" key="1">
    <source>
        <dbReference type="ARBA" id="ARBA00006432"/>
    </source>
</evidence>
<dbReference type="GO" id="GO:0070013">
    <property type="term" value="C:intracellular organelle lumen"/>
    <property type="evidence" value="ECO:0007669"/>
    <property type="project" value="UniProtKB-ARBA"/>
</dbReference>
<reference evidence="5 6" key="1">
    <citation type="submission" date="2020-04" db="EMBL/GenBank/DDBJ databases">
        <title>Vibrio sp. SM6, a novel species isolated from seawater.</title>
        <authorList>
            <person name="Wang X."/>
        </authorList>
    </citation>
    <scope>NUCLEOTIDE SEQUENCE [LARGE SCALE GENOMIC DNA]</scope>
    <source>
        <strain evidence="5 6">SM6</strain>
    </source>
</reference>
<feature type="domain" description="AMP-dependent synthetase/ligase" evidence="2">
    <location>
        <begin position="73"/>
        <end position="454"/>
    </location>
</feature>
<evidence type="ECO:0000259" key="3">
    <source>
        <dbReference type="Pfam" id="PF13193"/>
    </source>
</evidence>
<dbReference type="Pfam" id="PF00501">
    <property type="entry name" value="AMP-binding"/>
    <property type="match status" value="1"/>
</dbReference>
<dbReference type="SUPFAM" id="SSF56801">
    <property type="entry name" value="Acetyl-CoA synthetase-like"/>
    <property type="match status" value="1"/>
</dbReference>
<comment type="similarity">
    <text evidence="1">Belongs to the ATP-dependent AMP-binding enzyme family.</text>
</comment>
<dbReference type="FunFam" id="3.40.50.12780:FF:000011">
    <property type="entry name" value="Acetyl-coenzyme A synthetase 2-like, mitochondrial"/>
    <property type="match status" value="1"/>
</dbReference>
<feature type="domain" description="AMP-binding enzyme C-terminal" evidence="3">
    <location>
        <begin position="517"/>
        <end position="596"/>
    </location>
</feature>
<evidence type="ECO:0000313" key="5">
    <source>
        <dbReference type="EMBL" id="NLS12609.1"/>
    </source>
</evidence>
<comment type="caution">
    <text evidence="5">The sequence shown here is derived from an EMBL/GenBank/DDBJ whole genome shotgun (WGS) entry which is preliminary data.</text>
</comment>
<dbReference type="EMBL" id="JABAIK010000005">
    <property type="protein sequence ID" value="NLS12609.1"/>
    <property type="molecule type" value="Genomic_DNA"/>
</dbReference>
<dbReference type="Pfam" id="PF13193">
    <property type="entry name" value="AMP-binding_C"/>
    <property type="match status" value="1"/>
</dbReference>
<dbReference type="InterPro" id="IPR032387">
    <property type="entry name" value="ACAS_N"/>
</dbReference>
<dbReference type="Gene3D" id="3.40.50.12780">
    <property type="entry name" value="N-terminal domain of ligase-like"/>
    <property type="match status" value="1"/>
</dbReference>
<accession>A0A7X8YGE7</accession>
<dbReference type="Pfam" id="PF16177">
    <property type="entry name" value="ACAS_N"/>
    <property type="match status" value="1"/>
</dbReference>
<keyword evidence="6" id="KW-1185">Reference proteome</keyword>
<sequence>MSKGRKPMSDYQNEYQHAQTQPELFWRQQAQALDWYKSPVTILANDANEIERWFPDGVMNTSWLALDYHIEQGRGDAIALIYDSPVTGVKQRYSYLKLRDQVAKVAGMLAELGVQKGDRVVIYMPMIPEAAMAMLACARLGAIHSVVFGGFAPSELAVRIEDAEPKVVITASCGIEVTKVLPYKPLVDKAIMESRWKPNNVIVLQRPQCEAELDGARDVDWQTAFQNAAPHDCVPVLATDPLYILYTSGTTGKPKGVVRDNGGHAVALKYSMTAVYNVPQNGVFWAASDVGWVVGHSYIIYAPLIHGCTTVLFEGKPVRTPDPGAFWRVCQEHRVNVLFSAPTAFRAIKKEDPEGRALAEYDLSSLQAIFMAGERLDPPTLHWVEEKTAKPVIDHWWQTETGWAIAGNPTGIERLPIKAGSATKPIPGFDVAILNELGESAAINQQGYVALKRPLPPGCLPTIWRNHDRFESGYLSQFPGYYVSGDGGYLDEEGYLFIMGRIDDVINVAGHRLSTGEMEEIVGAHPAVAECAVIGVHDELKGQLPIGFVVLKDGVKMDERLLAGELIHKVRDEIGAVACFKQAMVVDRLPKTRSGKILRRTIRQIADGERYSVPSTIDDPTSINEIERVLDRTTSPKETC</sequence>
<name>A0A7X8YGE7_9VIBR</name>